<dbReference type="Proteomes" id="UP000268857">
    <property type="component" value="Unassembled WGS sequence"/>
</dbReference>
<name>A0A433N6J7_CHLFR</name>
<evidence type="ECO:0000313" key="1">
    <source>
        <dbReference type="EMBL" id="RUR77112.1"/>
    </source>
</evidence>
<organism evidence="1 2">
    <name type="scientific">Chlorogloeopsis fritschii PCC 6912</name>
    <dbReference type="NCBI Taxonomy" id="211165"/>
    <lineage>
        <taxon>Bacteria</taxon>
        <taxon>Bacillati</taxon>
        <taxon>Cyanobacteriota</taxon>
        <taxon>Cyanophyceae</taxon>
        <taxon>Nostocales</taxon>
        <taxon>Chlorogloeopsidaceae</taxon>
        <taxon>Chlorogloeopsis</taxon>
    </lineage>
</organism>
<dbReference type="EMBL" id="RSCJ01000018">
    <property type="protein sequence ID" value="RUR77112.1"/>
    <property type="molecule type" value="Genomic_DNA"/>
</dbReference>
<gene>
    <name evidence="1" type="ORF">PCC6912_40710</name>
</gene>
<accession>A0A433N6J7</accession>
<dbReference type="RefSeq" id="WP_016878156.1">
    <property type="nucleotide sequence ID" value="NZ_RSCJ01000018.1"/>
</dbReference>
<evidence type="ECO:0008006" key="3">
    <source>
        <dbReference type="Google" id="ProtNLM"/>
    </source>
</evidence>
<evidence type="ECO:0000313" key="2">
    <source>
        <dbReference type="Proteomes" id="UP000268857"/>
    </source>
</evidence>
<reference evidence="1 2" key="1">
    <citation type="journal article" date="2019" name="Genome Biol. Evol.">
        <title>Day and night: Metabolic profiles and evolutionary relationships of six axenic non-marine cyanobacteria.</title>
        <authorList>
            <person name="Will S.E."/>
            <person name="Henke P."/>
            <person name="Boedeker C."/>
            <person name="Huang S."/>
            <person name="Brinkmann H."/>
            <person name="Rohde M."/>
            <person name="Jarek M."/>
            <person name="Friedl T."/>
            <person name="Seufert S."/>
            <person name="Schumacher M."/>
            <person name="Overmann J."/>
            <person name="Neumann-Schaal M."/>
            <person name="Petersen J."/>
        </authorList>
    </citation>
    <scope>NUCLEOTIDE SEQUENCE [LARGE SCALE GENOMIC DNA]</scope>
    <source>
        <strain evidence="1 2">PCC 6912</strain>
    </source>
</reference>
<proteinExistence type="predicted"/>
<keyword evidence="2" id="KW-1185">Reference proteome</keyword>
<dbReference type="AlphaFoldDB" id="A0A433N6J7"/>
<sequence>MNAMNPELATLTAQGISIGDQKEQQNNLYPDCLSKHILSIFQGLKIAYNSKNAIEMGRVFSDSYVGSFYSLKNKVALVNFFQETFRSLPTGVSLDLTINIYQVLEDSAEAFRAIADFSSRLKLLMMPLQLFDSERVYIELHSEMPHGIWKITKIDTIKD</sequence>
<comment type="caution">
    <text evidence="1">The sequence shown here is derived from an EMBL/GenBank/DDBJ whole genome shotgun (WGS) entry which is preliminary data.</text>
</comment>
<protein>
    <recommendedName>
        <fullName evidence="3">SnoaL-like domain-containing protein</fullName>
    </recommendedName>
</protein>